<dbReference type="GO" id="GO:0016787">
    <property type="term" value="F:hydrolase activity"/>
    <property type="evidence" value="ECO:0007669"/>
    <property type="project" value="UniProtKB-KW"/>
</dbReference>
<keyword evidence="7" id="KW-0067">ATP-binding</keyword>
<feature type="domain" description="Helicase MOV-10-like beta-barrel" evidence="9">
    <location>
        <begin position="17"/>
        <end position="102"/>
    </location>
</feature>
<evidence type="ECO:0000256" key="5">
    <source>
        <dbReference type="ARBA" id="ARBA00022801"/>
    </source>
</evidence>
<name>A0ABD2ZD77_9GENT</name>
<keyword evidence="5" id="KW-0378">Hydrolase</keyword>
<dbReference type="Proteomes" id="UP001630127">
    <property type="component" value="Unassembled WGS sequence"/>
</dbReference>
<evidence type="ECO:0000256" key="1">
    <source>
        <dbReference type="ARBA" id="ARBA00004496"/>
    </source>
</evidence>
<keyword evidence="6" id="KW-0347">Helicase</keyword>
<evidence type="ECO:0000256" key="3">
    <source>
        <dbReference type="ARBA" id="ARBA00022490"/>
    </source>
</evidence>
<comment type="similarity">
    <text evidence="2">Belongs to the DNA2/NAM7 helicase family. SDE3 subfamily.</text>
</comment>
<dbReference type="FunFam" id="3.40.50.300:FF:001468">
    <property type="entry name" value="Probable RNA helicase SDE3"/>
    <property type="match status" value="1"/>
</dbReference>
<evidence type="ECO:0000259" key="9">
    <source>
        <dbReference type="Pfam" id="PF21634"/>
    </source>
</evidence>
<keyword evidence="3" id="KW-0963">Cytoplasm</keyword>
<reference evidence="10 11" key="1">
    <citation type="submission" date="2024-11" db="EMBL/GenBank/DDBJ databases">
        <title>A near-complete genome assembly of Cinchona calisaya.</title>
        <authorList>
            <person name="Lian D.C."/>
            <person name="Zhao X.W."/>
            <person name="Wei L."/>
        </authorList>
    </citation>
    <scope>NUCLEOTIDE SEQUENCE [LARGE SCALE GENOMIC DNA]</scope>
    <source>
        <tissue evidence="10">Nenye</tissue>
    </source>
</reference>
<dbReference type="EMBL" id="JBJUIK010000010">
    <property type="protein sequence ID" value="KAL3516225.1"/>
    <property type="molecule type" value="Genomic_DNA"/>
</dbReference>
<evidence type="ECO:0000259" key="8">
    <source>
        <dbReference type="Pfam" id="PF13086"/>
    </source>
</evidence>
<dbReference type="InterPro" id="IPR027417">
    <property type="entry name" value="P-loop_NTPase"/>
</dbReference>
<dbReference type="Pfam" id="PF21634">
    <property type="entry name" value="MOV-10_beta-barrel"/>
    <property type="match status" value="1"/>
</dbReference>
<dbReference type="InterPro" id="IPR049080">
    <property type="entry name" value="MOV-10-like_beta-barrel"/>
</dbReference>
<keyword evidence="4" id="KW-0547">Nucleotide-binding</keyword>
<dbReference type="Gene3D" id="3.40.50.300">
    <property type="entry name" value="P-loop containing nucleotide triphosphate hydrolases"/>
    <property type="match status" value="1"/>
</dbReference>
<accession>A0ABD2ZD77</accession>
<organism evidence="10 11">
    <name type="scientific">Cinchona calisaya</name>
    <dbReference type="NCBI Taxonomy" id="153742"/>
    <lineage>
        <taxon>Eukaryota</taxon>
        <taxon>Viridiplantae</taxon>
        <taxon>Streptophyta</taxon>
        <taxon>Embryophyta</taxon>
        <taxon>Tracheophyta</taxon>
        <taxon>Spermatophyta</taxon>
        <taxon>Magnoliopsida</taxon>
        <taxon>eudicotyledons</taxon>
        <taxon>Gunneridae</taxon>
        <taxon>Pentapetalae</taxon>
        <taxon>asterids</taxon>
        <taxon>lamiids</taxon>
        <taxon>Gentianales</taxon>
        <taxon>Rubiaceae</taxon>
        <taxon>Cinchonoideae</taxon>
        <taxon>Cinchoneae</taxon>
        <taxon>Cinchona</taxon>
    </lineage>
</organism>
<dbReference type="AlphaFoldDB" id="A0ABD2ZD77"/>
<dbReference type="GO" id="GO:0004386">
    <property type="term" value="F:helicase activity"/>
    <property type="evidence" value="ECO:0007669"/>
    <property type="project" value="UniProtKB-KW"/>
</dbReference>
<comment type="caution">
    <text evidence="10">The sequence shown here is derived from an EMBL/GenBank/DDBJ whole genome shotgun (WGS) entry which is preliminary data.</text>
</comment>
<keyword evidence="11" id="KW-1185">Reference proteome</keyword>
<gene>
    <name evidence="10" type="ORF">ACH5RR_023127</name>
</gene>
<evidence type="ECO:0000256" key="6">
    <source>
        <dbReference type="ARBA" id="ARBA00022806"/>
    </source>
</evidence>
<evidence type="ECO:0008006" key="12">
    <source>
        <dbReference type="Google" id="ProtNLM"/>
    </source>
</evidence>
<dbReference type="InterPro" id="IPR041677">
    <property type="entry name" value="DNA2/NAM7_AAA_11"/>
</dbReference>
<comment type="subcellular location">
    <subcellularLocation>
        <location evidence="1">Cytoplasm</location>
    </subcellularLocation>
</comment>
<sequence length="246" mass="28312">MLLNMEELNLEKEMRNYDMKAVELRTRKGHFMAIEVPGLAERRPSLVDGDFVFIELAYQDRNGHNLKYQGYIYCIEADEVLLNFGKDFHVQHQPRSLYNIWFTFNRVNLRRLHQAVESAQNLDIDFLFPSLLTELSYKGIPIIPFTTLNQQQLQAVDMIFSSEGAPPYVIHGPPGTGKTLTLVEAILQLYTTRKNTRILVCAASDSAADHILEKLVTNRTAEVKENEIFRLNATSRQYEDVQSECI</sequence>
<evidence type="ECO:0000313" key="10">
    <source>
        <dbReference type="EMBL" id="KAL3516225.1"/>
    </source>
</evidence>
<evidence type="ECO:0000256" key="2">
    <source>
        <dbReference type="ARBA" id="ARBA00005601"/>
    </source>
</evidence>
<evidence type="ECO:0000313" key="11">
    <source>
        <dbReference type="Proteomes" id="UP001630127"/>
    </source>
</evidence>
<evidence type="ECO:0000256" key="4">
    <source>
        <dbReference type="ARBA" id="ARBA00022741"/>
    </source>
</evidence>
<protein>
    <recommendedName>
        <fullName evidence="12">RNA helicase</fullName>
    </recommendedName>
</protein>
<dbReference type="PANTHER" id="PTHR45418">
    <property type="entry name" value="CANCER/TESTIS ANTIGEN 55"/>
    <property type="match status" value="1"/>
</dbReference>
<proteinExistence type="inferred from homology"/>
<dbReference type="GO" id="GO:0005737">
    <property type="term" value="C:cytoplasm"/>
    <property type="evidence" value="ECO:0007669"/>
    <property type="project" value="UniProtKB-SubCell"/>
</dbReference>
<dbReference type="Pfam" id="PF13086">
    <property type="entry name" value="AAA_11"/>
    <property type="match status" value="1"/>
</dbReference>
<dbReference type="SUPFAM" id="SSF52540">
    <property type="entry name" value="P-loop containing nucleoside triphosphate hydrolases"/>
    <property type="match status" value="1"/>
</dbReference>
<feature type="domain" description="DNA2/NAM7 helicase helicase" evidence="8">
    <location>
        <begin position="148"/>
        <end position="243"/>
    </location>
</feature>
<dbReference type="PANTHER" id="PTHR45418:SF1">
    <property type="entry name" value="CANCER_TESTIS ANTIGEN 55"/>
    <property type="match status" value="1"/>
</dbReference>
<dbReference type="GO" id="GO:0005524">
    <property type="term" value="F:ATP binding"/>
    <property type="evidence" value="ECO:0007669"/>
    <property type="project" value="UniProtKB-KW"/>
</dbReference>
<evidence type="ECO:0000256" key="7">
    <source>
        <dbReference type="ARBA" id="ARBA00022840"/>
    </source>
</evidence>